<dbReference type="Proteomes" id="UP001628179">
    <property type="component" value="Unassembled WGS sequence"/>
</dbReference>
<organism evidence="2 3">
    <name type="scientific">Madurella fahalii</name>
    <dbReference type="NCBI Taxonomy" id="1157608"/>
    <lineage>
        <taxon>Eukaryota</taxon>
        <taxon>Fungi</taxon>
        <taxon>Dikarya</taxon>
        <taxon>Ascomycota</taxon>
        <taxon>Pezizomycotina</taxon>
        <taxon>Sordariomycetes</taxon>
        <taxon>Sordariomycetidae</taxon>
        <taxon>Sordariales</taxon>
        <taxon>Sordariales incertae sedis</taxon>
        <taxon>Madurella</taxon>
    </lineage>
</organism>
<accession>A0ABQ0GGG9</accession>
<comment type="caution">
    <text evidence="2">The sequence shown here is derived from an EMBL/GenBank/DDBJ whole genome shotgun (WGS) entry which is preliminary data.</text>
</comment>
<name>A0ABQ0GGG9_9PEZI</name>
<evidence type="ECO:0000259" key="1">
    <source>
        <dbReference type="Pfam" id="PF20150"/>
    </source>
</evidence>
<dbReference type="EMBL" id="BAAFSV010000004">
    <property type="protein sequence ID" value="GAB1316866.1"/>
    <property type="molecule type" value="Genomic_DNA"/>
</dbReference>
<gene>
    <name evidence="2" type="ORF">MFIFM68171_07076</name>
</gene>
<protein>
    <recommendedName>
        <fullName evidence="1">2EXR domain-containing protein</fullName>
    </recommendedName>
</protein>
<evidence type="ECO:0000313" key="2">
    <source>
        <dbReference type="EMBL" id="GAB1316866.1"/>
    </source>
</evidence>
<feature type="domain" description="2EXR" evidence="1">
    <location>
        <begin position="6"/>
        <end position="102"/>
    </location>
</feature>
<evidence type="ECO:0000313" key="3">
    <source>
        <dbReference type="Proteomes" id="UP001628179"/>
    </source>
</evidence>
<dbReference type="RefSeq" id="XP_070918597.1">
    <property type="nucleotide sequence ID" value="XM_071062496.1"/>
</dbReference>
<reference evidence="2 3" key="1">
    <citation type="submission" date="2024-09" db="EMBL/GenBank/DDBJ databases">
        <title>Itraconazole resistance in Madurella fahalii resulting from another homologue of gene encoding cytochrome P450 14-alpha sterol demethylase (CYP51).</title>
        <authorList>
            <person name="Yoshioka I."/>
            <person name="Fahal A.H."/>
            <person name="Kaneko S."/>
            <person name="Yaguchi T."/>
        </authorList>
    </citation>
    <scope>NUCLEOTIDE SEQUENCE [LARGE SCALE GENOMIC DNA]</scope>
    <source>
        <strain evidence="2 3">IFM 68171</strain>
    </source>
</reference>
<dbReference type="PANTHER" id="PTHR35910:SF6">
    <property type="entry name" value="2EXR DOMAIN-CONTAINING PROTEIN"/>
    <property type="match status" value="1"/>
</dbReference>
<dbReference type="PANTHER" id="PTHR35910">
    <property type="entry name" value="2EXR DOMAIN-CONTAINING PROTEIN"/>
    <property type="match status" value="1"/>
</dbReference>
<sequence>MAQEQFHQFPRLSIELRYMVWEASFDPRLVEANIIHNGTRRARTSPIEWRLTRNPTVMEVSYESRAVALRHYKKLLLGCAVEVWGPPPPAPYIYFHPEMDILCQDFECIVSNYTEDRVRRPGTKTRVILPNGFEDILRNPNTFNLGMIRHIQVNLHIFRSSNRNRADRRLQTMLSFLWNLLRGQRAPAQQQPNSLQLIGGQAFPPLLNGLQTITISITQERSQDHGPQAPGAVGRVRPWVYRVVAAQPSLPEPTLTYLSALGRITAGMHPPLACTLLSDGAILTKPCDTRFAIFRVIDPRSMISAFDDMGQMVIREFLWRRMLDAGVRTGQIERFNWLAMLISVDPLRPYRPIQLVSPWGICGTNYAMGRATAYTDLRMTDKFRRRWN</sequence>
<proteinExistence type="predicted"/>
<dbReference type="InterPro" id="IPR045518">
    <property type="entry name" value="2EXR"/>
</dbReference>
<keyword evidence="3" id="KW-1185">Reference proteome</keyword>
<dbReference type="GeneID" id="98177819"/>
<dbReference type="Pfam" id="PF20150">
    <property type="entry name" value="2EXR"/>
    <property type="match status" value="1"/>
</dbReference>